<reference evidence="7" key="1">
    <citation type="submission" date="2022-04" db="EMBL/GenBank/DDBJ databases">
        <authorList>
            <person name="Criscuolo A."/>
        </authorList>
    </citation>
    <scope>NUCLEOTIDE SEQUENCE</scope>
    <source>
        <strain evidence="7">CIP111895</strain>
    </source>
</reference>
<dbReference type="GO" id="GO:0016491">
    <property type="term" value="F:oxidoreductase activity"/>
    <property type="evidence" value="ECO:0007669"/>
    <property type="project" value="UniProtKB-KW"/>
</dbReference>
<dbReference type="InterPro" id="IPR016161">
    <property type="entry name" value="Ald_DH/histidinol_DH"/>
</dbReference>
<evidence type="ECO:0000313" key="8">
    <source>
        <dbReference type="Proteomes" id="UP000838308"/>
    </source>
</evidence>
<organism evidence="7 8">
    <name type="scientific">Neobacillus rhizosphaerae</name>
    <dbReference type="NCBI Taxonomy" id="2880965"/>
    <lineage>
        <taxon>Bacteria</taxon>
        <taxon>Bacillati</taxon>
        <taxon>Bacillota</taxon>
        <taxon>Bacilli</taxon>
        <taxon>Bacillales</taxon>
        <taxon>Bacillaceae</taxon>
        <taxon>Neobacillus</taxon>
    </lineage>
</organism>
<keyword evidence="2 3" id="KW-0560">Oxidoreductase</keyword>
<comment type="caution">
    <text evidence="7">The sequence shown here is derived from an EMBL/GenBank/DDBJ whole genome shotgun (WGS) entry which is preliminary data.</text>
</comment>
<dbReference type="InterPro" id="IPR029510">
    <property type="entry name" value="Ald_DH_CS_GLU"/>
</dbReference>
<dbReference type="InterPro" id="IPR015590">
    <property type="entry name" value="Aldehyde_DH_dom"/>
</dbReference>
<dbReference type="CDD" id="cd07103">
    <property type="entry name" value="ALDH_F5_SSADH_GabD"/>
    <property type="match status" value="1"/>
</dbReference>
<dbReference type="EMBL" id="CALBWS010000011">
    <property type="protein sequence ID" value="CAH2714919.1"/>
    <property type="molecule type" value="Genomic_DNA"/>
</dbReference>
<evidence type="ECO:0000256" key="4">
    <source>
        <dbReference type="PROSITE-ProRule" id="PRU10007"/>
    </source>
</evidence>
<name>A0ABM9ERW7_9BACI</name>
<feature type="active site" evidence="4">
    <location>
        <position position="255"/>
    </location>
</feature>
<evidence type="ECO:0000256" key="2">
    <source>
        <dbReference type="ARBA" id="ARBA00023002"/>
    </source>
</evidence>
<protein>
    <recommendedName>
        <fullName evidence="3">Aldehyde dehydrogenase</fullName>
    </recommendedName>
</protein>
<dbReference type="Gene3D" id="3.40.605.10">
    <property type="entry name" value="Aldehyde Dehydrogenase, Chain A, domain 1"/>
    <property type="match status" value="1"/>
</dbReference>
<dbReference type="PANTHER" id="PTHR43353">
    <property type="entry name" value="SUCCINATE-SEMIALDEHYDE DEHYDROGENASE, MITOCHONDRIAL"/>
    <property type="match status" value="1"/>
</dbReference>
<accession>A0ABM9ERW7</accession>
<feature type="domain" description="Aldehyde dehydrogenase" evidence="6">
    <location>
        <begin position="19"/>
        <end position="479"/>
    </location>
</feature>
<dbReference type="InterPro" id="IPR016160">
    <property type="entry name" value="Ald_DH_CS_CYS"/>
</dbReference>
<dbReference type="SUPFAM" id="SSF53720">
    <property type="entry name" value="ALDH-like"/>
    <property type="match status" value="1"/>
</dbReference>
<evidence type="ECO:0000256" key="1">
    <source>
        <dbReference type="ARBA" id="ARBA00009986"/>
    </source>
</evidence>
<evidence type="ECO:0000256" key="5">
    <source>
        <dbReference type="RuleBase" id="RU003345"/>
    </source>
</evidence>
<dbReference type="InterPro" id="IPR012394">
    <property type="entry name" value="Aldehyde_DH_NAD(P)"/>
</dbReference>
<dbReference type="Gene3D" id="3.40.309.10">
    <property type="entry name" value="Aldehyde Dehydrogenase, Chain A, domain 2"/>
    <property type="match status" value="1"/>
</dbReference>
<dbReference type="NCBIfam" id="TIGR01780">
    <property type="entry name" value="SSADH"/>
    <property type="match status" value="1"/>
</dbReference>
<dbReference type="InterPro" id="IPR016162">
    <property type="entry name" value="Ald_DH_N"/>
</dbReference>
<comment type="similarity">
    <text evidence="1 3 5">Belongs to the aldehyde dehydrogenase family.</text>
</comment>
<keyword evidence="8" id="KW-1185">Reference proteome</keyword>
<dbReference type="PIRSF" id="PIRSF036492">
    <property type="entry name" value="ALDH"/>
    <property type="match status" value="1"/>
</dbReference>
<dbReference type="Pfam" id="PF00171">
    <property type="entry name" value="Aldedh"/>
    <property type="match status" value="1"/>
</dbReference>
<dbReference type="InterPro" id="IPR016163">
    <property type="entry name" value="Ald_DH_C"/>
</dbReference>
<dbReference type="InterPro" id="IPR050740">
    <property type="entry name" value="Aldehyde_DH_Superfamily"/>
</dbReference>
<evidence type="ECO:0000256" key="3">
    <source>
        <dbReference type="PIRNR" id="PIRNR036492"/>
    </source>
</evidence>
<dbReference type="PROSITE" id="PS00070">
    <property type="entry name" value="ALDEHYDE_DEHYDR_CYS"/>
    <property type="match status" value="1"/>
</dbReference>
<dbReference type="PROSITE" id="PS00687">
    <property type="entry name" value="ALDEHYDE_DEHYDR_GLU"/>
    <property type="match status" value="1"/>
</dbReference>
<gene>
    <name evidence="7" type="primary">davD_1</name>
    <name evidence="7" type="ORF">BACCIP111895_02095</name>
</gene>
<dbReference type="Proteomes" id="UP000838308">
    <property type="component" value="Unassembled WGS sequence"/>
</dbReference>
<dbReference type="PANTHER" id="PTHR43353:SF5">
    <property type="entry name" value="SUCCINATE-SEMIALDEHYDE DEHYDROGENASE, MITOCHONDRIAL"/>
    <property type="match status" value="1"/>
</dbReference>
<evidence type="ECO:0000313" key="7">
    <source>
        <dbReference type="EMBL" id="CAH2714919.1"/>
    </source>
</evidence>
<evidence type="ECO:0000259" key="6">
    <source>
        <dbReference type="Pfam" id="PF00171"/>
    </source>
</evidence>
<sequence length="485" mass="53166">MDVIKQKYQIYPMYLDGKWVGNDYEVLTEIINPATKEVLGAIPTGGAYEAEQAVDAAHRAFKTWSKKTADERFQLLMKWYQLIDENKHEIAKIMTMEQGKPLKEALGEVQYANGFISWYAEEGKRVYGETIPASHPNKRILVRKEPVGVVAAITPWNFPAAMITRKVAPALAAGCTCVVKPANQTPLTALKMAELAHEAGIPSGVLNIITGRSSEIGETWLKDPRVTKITFTGSTEVGKTLMRGAAENVKKVSLELGGNAPFIVMDDANLAKAAVGLVQSKFRNAGQTCICTNRVYVQEGIAAEFTKLFQAELEKLKVGNGLEDGVDIGPLIDKAAYKKVEGLVHDAVKRGGKVTYSGLKPAEGNGYFYAPTILTDIDDEMECMKDEIFGPLAPISIFKTEEEVIERANNSRYGLAAYVFTENLSRSFRISEQLEYGIVGLNDALPSAVQVPFGGYKESGLGREGGHFGIEEFLEVKYISIGLDF</sequence>
<proteinExistence type="inferred from homology"/>
<dbReference type="InterPro" id="IPR010102">
    <property type="entry name" value="Succ_semiAld_DH"/>
</dbReference>